<dbReference type="AlphaFoldDB" id="A0A8C5ZNV6"/>
<evidence type="ECO:0000313" key="1">
    <source>
        <dbReference type="Ensembl" id="ENSMMMP00000017514.1"/>
    </source>
</evidence>
<evidence type="ECO:0000313" key="2">
    <source>
        <dbReference type="Proteomes" id="UP000694407"/>
    </source>
</evidence>
<protein>
    <submittedName>
        <fullName evidence="1">Uncharacterized protein</fullName>
    </submittedName>
</protein>
<name>A0A8C5ZNV6_MARMA</name>
<accession>A0A8C5ZNV6</accession>
<reference evidence="1" key="2">
    <citation type="submission" date="2025-09" db="UniProtKB">
        <authorList>
            <consortium name="Ensembl"/>
        </authorList>
    </citation>
    <scope>IDENTIFICATION</scope>
</reference>
<dbReference type="Proteomes" id="UP000694407">
    <property type="component" value="Unplaced"/>
</dbReference>
<dbReference type="Ensembl" id="ENSMMMT00000019938.1">
    <property type="protein sequence ID" value="ENSMMMP00000017514.1"/>
    <property type="gene ID" value="ENSMMMG00000015552.1"/>
</dbReference>
<sequence>MFNPQHHKEKKGWVNLPTPVVELSLPRRGCRGPGVQGLGQEHSLYPVHYLDKQVLDTSVQETGSWLAFTEPPERMGFNGGGRLL</sequence>
<organism evidence="1 2">
    <name type="scientific">Marmota marmota marmota</name>
    <name type="common">Alpine marmot</name>
    <dbReference type="NCBI Taxonomy" id="9994"/>
    <lineage>
        <taxon>Eukaryota</taxon>
        <taxon>Metazoa</taxon>
        <taxon>Chordata</taxon>
        <taxon>Craniata</taxon>
        <taxon>Vertebrata</taxon>
        <taxon>Euteleostomi</taxon>
        <taxon>Mammalia</taxon>
        <taxon>Eutheria</taxon>
        <taxon>Euarchontoglires</taxon>
        <taxon>Glires</taxon>
        <taxon>Rodentia</taxon>
        <taxon>Sciuromorpha</taxon>
        <taxon>Sciuridae</taxon>
        <taxon>Xerinae</taxon>
        <taxon>Marmotini</taxon>
        <taxon>Marmota</taxon>
    </lineage>
</organism>
<keyword evidence="2" id="KW-1185">Reference proteome</keyword>
<proteinExistence type="predicted"/>
<reference evidence="1" key="1">
    <citation type="submission" date="2025-08" db="UniProtKB">
        <authorList>
            <consortium name="Ensembl"/>
        </authorList>
    </citation>
    <scope>IDENTIFICATION</scope>
</reference>